<comment type="caution">
    <text evidence="13">The sequence shown here is derived from an EMBL/GenBank/DDBJ whole genome shotgun (WGS) entry which is preliminary data.</text>
</comment>
<dbReference type="Proteomes" id="UP001218218">
    <property type="component" value="Unassembled WGS sequence"/>
</dbReference>
<evidence type="ECO:0000313" key="14">
    <source>
        <dbReference type="Proteomes" id="UP001218218"/>
    </source>
</evidence>
<dbReference type="AlphaFoldDB" id="A0AAD7A053"/>
<dbReference type="InterPro" id="IPR045122">
    <property type="entry name" value="Csc1-like"/>
</dbReference>
<feature type="transmembrane region" description="Helical" evidence="8">
    <location>
        <begin position="694"/>
        <end position="715"/>
    </location>
</feature>
<keyword evidence="6 8" id="KW-0472">Membrane</keyword>
<evidence type="ECO:0000259" key="12">
    <source>
        <dbReference type="Pfam" id="PF14703"/>
    </source>
</evidence>
<dbReference type="InterPro" id="IPR003864">
    <property type="entry name" value="CSC1/OSCA1-like_7TM"/>
</dbReference>
<reference evidence="13" key="1">
    <citation type="submission" date="2023-03" db="EMBL/GenBank/DDBJ databases">
        <title>Massive genome expansion in bonnet fungi (Mycena s.s.) driven by repeated elements and novel gene families across ecological guilds.</title>
        <authorList>
            <consortium name="Lawrence Berkeley National Laboratory"/>
            <person name="Harder C.B."/>
            <person name="Miyauchi S."/>
            <person name="Viragh M."/>
            <person name="Kuo A."/>
            <person name="Thoen E."/>
            <person name="Andreopoulos B."/>
            <person name="Lu D."/>
            <person name="Skrede I."/>
            <person name="Drula E."/>
            <person name="Henrissat B."/>
            <person name="Morin E."/>
            <person name="Kohler A."/>
            <person name="Barry K."/>
            <person name="LaButti K."/>
            <person name="Morin E."/>
            <person name="Salamov A."/>
            <person name="Lipzen A."/>
            <person name="Mereny Z."/>
            <person name="Hegedus B."/>
            <person name="Baldrian P."/>
            <person name="Stursova M."/>
            <person name="Weitz H."/>
            <person name="Taylor A."/>
            <person name="Grigoriev I.V."/>
            <person name="Nagy L.G."/>
            <person name="Martin F."/>
            <person name="Kauserud H."/>
        </authorList>
    </citation>
    <scope>NUCLEOTIDE SEQUENCE</scope>
    <source>
        <strain evidence="13">CBHHK002</strain>
    </source>
</reference>
<feature type="domain" description="10TM putative phosphate transporter extracellular tail" evidence="10">
    <location>
        <begin position="910"/>
        <end position="980"/>
    </location>
</feature>
<feature type="compositionally biased region" description="Basic and acidic residues" evidence="7">
    <location>
        <begin position="793"/>
        <end position="809"/>
    </location>
</feature>
<feature type="transmembrane region" description="Helical" evidence="8">
    <location>
        <begin position="624"/>
        <end position="644"/>
    </location>
</feature>
<keyword evidence="3" id="KW-0813">Transport</keyword>
<evidence type="ECO:0000256" key="7">
    <source>
        <dbReference type="SAM" id="MobiDB-lite"/>
    </source>
</evidence>
<feature type="domain" description="CSC1/OSCA1-like cytosolic" evidence="12">
    <location>
        <begin position="193"/>
        <end position="397"/>
    </location>
</feature>
<feature type="compositionally biased region" description="Basic and acidic residues" evidence="7">
    <location>
        <begin position="857"/>
        <end position="866"/>
    </location>
</feature>
<dbReference type="Pfam" id="PF12621">
    <property type="entry name" value="PHM7_ext"/>
    <property type="match status" value="1"/>
</dbReference>
<feature type="transmembrane region" description="Helical" evidence="8">
    <location>
        <begin position="665"/>
        <end position="688"/>
    </location>
</feature>
<dbReference type="GO" id="GO:0005886">
    <property type="term" value="C:plasma membrane"/>
    <property type="evidence" value="ECO:0007669"/>
    <property type="project" value="TreeGrafter"/>
</dbReference>
<evidence type="ECO:0000259" key="11">
    <source>
        <dbReference type="Pfam" id="PF13967"/>
    </source>
</evidence>
<feature type="transmembrane region" description="Helical" evidence="8">
    <location>
        <begin position="99"/>
        <end position="122"/>
    </location>
</feature>
<evidence type="ECO:0000313" key="13">
    <source>
        <dbReference type="EMBL" id="KAJ7346939.1"/>
    </source>
</evidence>
<comment type="similarity">
    <text evidence="2">Belongs to the CSC1 (TC 1.A.17) family.</text>
</comment>
<evidence type="ECO:0000256" key="2">
    <source>
        <dbReference type="ARBA" id="ARBA00007779"/>
    </source>
</evidence>
<dbReference type="InterPro" id="IPR022257">
    <property type="entry name" value="PHM7_ext"/>
</dbReference>
<feature type="region of interest" description="Disordered" evidence="7">
    <location>
        <begin position="793"/>
        <end position="930"/>
    </location>
</feature>
<dbReference type="EMBL" id="JARIHO010000020">
    <property type="protein sequence ID" value="KAJ7346939.1"/>
    <property type="molecule type" value="Genomic_DNA"/>
</dbReference>
<keyword evidence="4 8" id="KW-0812">Transmembrane</keyword>
<accession>A0AAD7A053</accession>
<name>A0AAD7A053_9AGAR</name>
<dbReference type="Pfam" id="PF13967">
    <property type="entry name" value="RSN1_TM"/>
    <property type="match status" value="1"/>
</dbReference>
<protein>
    <submittedName>
        <fullName evidence="13">DUF221 family protein</fullName>
    </submittedName>
</protein>
<keyword evidence="5 8" id="KW-1133">Transmembrane helix</keyword>
<evidence type="ECO:0000256" key="6">
    <source>
        <dbReference type="ARBA" id="ARBA00023136"/>
    </source>
</evidence>
<proteinExistence type="inferred from homology"/>
<feature type="domain" description="CSC1/OSCA1-like 7TM region" evidence="9">
    <location>
        <begin position="409"/>
        <end position="683"/>
    </location>
</feature>
<feature type="transmembrane region" description="Helical" evidence="8">
    <location>
        <begin position="17"/>
        <end position="38"/>
    </location>
</feature>
<feature type="domain" description="CSC1/OSCA1-like N-terminal transmembrane" evidence="11">
    <location>
        <begin position="17"/>
        <end position="170"/>
    </location>
</feature>
<keyword evidence="14" id="KW-1185">Reference proteome</keyword>
<feature type="transmembrane region" description="Helical" evidence="8">
    <location>
        <begin position="463"/>
        <end position="483"/>
    </location>
</feature>
<feature type="compositionally biased region" description="Low complexity" evidence="7">
    <location>
        <begin position="810"/>
        <end position="831"/>
    </location>
</feature>
<evidence type="ECO:0000256" key="4">
    <source>
        <dbReference type="ARBA" id="ARBA00022692"/>
    </source>
</evidence>
<comment type="subcellular location">
    <subcellularLocation>
        <location evidence="1">Membrane</location>
        <topology evidence="1">Multi-pass membrane protein</topology>
    </subcellularLocation>
</comment>
<feature type="compositionally biased region" description="Acidic residues" evidence="7">
    <location>
        <begin position="905"/>
        <end position="919"/>
    </location>
</feature>
<dbReference type="InterPro" id="IPR027815">
    <property type="entry name" value="CSC1/OSCA1-like_cyt"/>
</dbReference>
<dbReference type="InterPro" id="IPR032880">
    <property type="entry name" value="CSC1/OSCA1-like_N"/>
</dbReference>
<evidence type="ECO:0000256" key="1">
    <source>
        <dbReference type="ARBA" id="ARBA00004141"/>
    </source>
</evidence>
<dbReference type="Pfam" id="PF02714">
    <property type="entry name" value="RSN1_7TM"/>
    <property type="match status" value="1"/>
</dbReference>
<dbReference type="GO" id="GO:0005227">
    <property type="term" value="F:calcium-activated cation channel activity"/>
    <property type="evidence" value="ECO:0007669"/>
    <property type="project" value="InterPro"/>
</dbReference>
<evidence type="ECO:0000259" key="10">
    <source>
        <dbReference type="Pfam" id="PF12621"/>
    </source>
</evidence>
<dbReference type="PANTHER" id="PTHR13018">
    <property type="entry name" value="PROBABLE MEMBRANE PROTEIN DUF221-RELATED"/>
    <property type="match status" value="1"/>
</dbReference>
<feature type="region of interest" description="Disordered" evidence="7">
    <location>
        <begin position="270"/>
        <end position="291"/>
    </location>
</feature>
<dbReference type="Pfam" id="PF14703">
    <property type="entry name" value="PHM7_cyt"/>
    <property type="match status" value="1"/>
</dbReference>
<evidence type="ECO:0000256" key="3">
    <source>
        <dbReference type="ARBA" id="ARBA00022448"/>
    </source>
</evidence>
<feature type="transmembrane region" description="Helical" evidence="8">
    <location>
        <begin position="149"/>
        <end position="167"/>
    </location>
</feature>
<sequence>MSVTASQVTNSKSTKTFLTALVANGGLLVVEIVAFVVLKNRLGRIYSPRTYLPPPAKRAQELPGSWWRWLPALLVESPTDIINKNGLDAYMMLRFLKMLIWIFFVFTVTTFLVIVPVDIVGFPKAEDADPLERLTWSNIPLNKAAEKRFAAHIIMIYFLTFFVLFMIRREMFHFVDVRHKFLISKSHSRLAQARTVLITNVPDELANEHDLRLFASFVPGGIDRVWMYRDTKNLNTLFQRRQDACSKLEAAESKVLKHATDAWRIKELAHHKMQKKQKRDEEQGHAPLELPAEPSRELLDELVPENVRPTHRTGFLGLIGKKVETIPWCTDEISKLNQQIGEMRKHTVKGKFLGSVFIRCNLQLGAHVLAQCVSYHRPLAMKDKWMETSPKDIVWENLDDGALEMTGRYITSWIATFGLIVVWGFPVAFIGTLSKIDTLCQKVHWLNWVCTAPNPVPGIIQGILPPVLLAILFALLPIILRGLAWYECIPRYSLISISVYRRFFLFLLVHGFLIVTLSSNVTTLVLNIINQPTQAIQKLANQLPGASIFFLTYMVTQGLAGAGAALAQLFPIVLHFIRKWFLGRTPRQAFGVTFLMPAADFGLILPRLSLLAAIGFAYSVLNPVINLFALLSYIMFYLAYKFLLTQVYDQPDESETGGMYFPMSISNLFVGLYIAQIVLACLFFLSAGVSPGPAVAEGVLMIFLIALTAMAQIMITRSFGPITEFLPMSLATKKMAKRYEKHQQKYGGPPVTPDEELDLDIFKRNALRVRKRVTNLPRQLDKTILTLKEKVKEEGERLASSKSTKEKVFQEQQAQAQAKQDAAAQDAAAMFKEAEQEQKGKDANQKAAEETVMSDLKNGDAPELYRRPSAASKASKVSKRSKASSKGSSSGRPKIDPPANAGVDLSDEDVSSEEEEEQDDHAFDHPSTYVEQPWIWMPKDRLGLSKLLVDDLHAVGVDASDLGAVMDAKGIVEVTRNPPDQAWDGGHDI</sequence>
<dbReference type="PANTHER" id="PTHR13018:SF143">
    <property type="entry name" value="CSC1_OSCA1-LIKE 7TM REGION DOMAIN-CONTAINING PROTEIN"/>
    <property type="match status" value="1"/>
</dbReference>
<gene>
    <name evidence="13" type="ORF">DFH08DRAFT_869840</name>
</gene>
<organism evidence="13 14">
    <name type="scientific">Mycena albidolilacea</name>
    <dbReference type="NCBI Taxonomy" id="1033008"/>
    <lineage>
        <taxon>Eukaryota</taxon>
        <taxon>Fungi</taxon>
        <taxon>Dikarya</taxon>
        <taxon>Basidiomycota</taxon>
        <taxon>Agaricomycotina</taxon>
        <taxon>Agaricomycetes</taxon>
        <taxon>Agaricomycetidae</taxon>
        <taxon>Agaricales</taxon>
        <taxon>Marasmiineae</taxon>
        <taxon>Mycenaceae</taxon>
        <taxon>Mycena</taxon>
    </lineage>
</organism>
<feature type="compositionally biased region" description="Basic and acidic residues" evidence="7">
    <location>
        <begin position="832"/>
        <end position="849"/>
    </location>
</feature>
<evidence type="ECO:0000256" key="8">
    <source>
        <dbReference type="SAM" id="Phobius"/>
    </source>
</evidence>
<evidence type="ECO:0000256" key="5">
    <source>
        <dbReference type="ARBA" id="ARBA00022989"/>
    </source>
</evidence>
<feature type="transmembrane region" description="Helical" evidence="8">
    <location>
        <begin position="413"/>
        <end position="433"/>
    </location>
</feature>
<feature type="transmembrane region" description="Helical" evidence="8">
    <location>
        <begin position="549"/>
        <end position="577"/>
    </location>
</feature>
<feature type="transmembrane region" description="Helical" evidence="8">
    <location>
        <begin position="503"/>
        <end position="529"/>
    </location>
</feature>
<evidence type="ECO:0000259" key="9">
    <source>
        <dbReference type="Pfam" id="PF02714"/>
    </source>
</evidence>